<organism evidence="1 2">
    <name type="scientific">Tetranychus urticae</name>
    <name type="common">Two-spotted spider mite</name>
    <dbReference type="NCBI Taxonomy" id="32264"/>
    <lineage>
        <taxon>Eukaryota</taxon>
        <taxon>Metazoa</taxon>
        <taxon>Ecdysozoa</taxon>
        <taxon>Arthropoda</taxon>
        <taxon>Chelicerata</taxon>
        <taxon>Arachnida</taxon>
        <taxon>Acari</taxon>
        <taxon>Acariformes</taxon>
        <taxon>Trombidiformes</taxon>
        <taxon>Prostigmata</taxon>
        <taxon>Eleutherengona</taxon>
        <taxon>Raphignathae</taxon>
        <taxon>Tetranychoidea</taxon>
        <taxon>Tetranychidae</taxon>
        <taxon>Tetranychus</taxon>
    </lineage>
</organism>
<protein>
    <submittedName>
        <fullName evidence="1">Uncharacterized protein</fullName>
    </submittedName>
</protein>
<reference evidence="2" key="1">
    <citation type="submission" date="2011-08" db="EMBL/GenBank/DDBJ databases">
        <authorList>
            <person name="Rombauts S."/>
        </authorList>
    </citation>
    <scope>NUCLEOTIDE SEQUENCE</scope>
    <source>
        <strain evidence="2">London</strain>
    </source>
</reference>
<reference evidence="1" key="2">
    <citation type="submission" date="2015-06" db="UniProtKB">
        <authorList>
            <consortium name="EnsemblMetazoa"/>
        </authorList>
    </citation>
    <scope>IDENTIFICATION</scope>
</reference>
<name>T1K765_TETUR</name>
<proteinExistence type="predicted"/>
<keyword evidence="2" id="KW-1185">Reference proteome</keyword>
<sequence>MPLIVINRHLLSFFRLIFPLEGINNG</sequence>
<accession>T1K765</accession>
<dbReference type="Proteomes" id="UP000015104">
    <property type="component" value="Unassembled WGS sequence"/>
</dbReference>
<dbReference type="EnsemblMetazoa" id="tetur06g03120.1">
    <property type="protein sequence ID" value="tetur06g03120.1"/>
    <property type="gene ID" value="tetur06g03120"/>
</dbReference>
<dbReference type="AlphaFoldDB" id="T1K765"/>
<dbReference type="HOGENOM" id="CLU_3417497_0_0_1"/>
<evidence type="ECO:0000313" key="1">
    <source>
        <dbReference type="EnsemblMetazoa" id="tetur06g03120.1"/>
    </source>
</evidence>
<dbReference type="EMBL" id="CAEY01001799">
    <property type="status" value="NOT_ANNOTATED_CDS"/>
    <property type="molecule type" value="Genomic_DNA"/>
</dbReference>
<evidence type="ECO:0000313" key="2">
    <source>
        <dbReference type="Proteomes" id="UP000015104"/>
    </source>
</evidence>